<evidence type="ECO:0000313" key="3">
    <source>
        <dbReference type="Proteomes" id="UP001318301"/>
    </source>
</evidence>
<dbReference type="EMBL" id="SEWW01000007">
    <property type="protein sequence ID" value="NGZ45018.1"/>
    <property type="molecule type" value="Genomic_DNA"/>
</dbReference>
<reference evidence="2 3" key="1">
    <citation type="submission" date="2019-02" db="EMBL/GenBank/DDBJ databases">
        <title>Genome of a new Bacteroidetes strain.</title>
        <authorList>
            <person name="Pitt A."/>
        </authorList>
    </citation>
    <scope>NUCLEOTIDE SEQUENCE [LARGE SCALE GENOMIC DNA]</scope>
    <source>
        <strain evidence="2 3">50C-KIRBA</strain>
    </source>
</reference>
<proteinExistence type="predicted"/>
<gene>
    <name evidence="2" type="ORF">EWU23_11080</name>
</gene>
<dbReference type="Proteomes" id="UP001318301">
    <property type="component" value="Unassembled WGS sequence"/>
</dbReference>
<evidence type="ECO:0000313" key="2">
    <source>
        <dbReference type="EMBL" id="NGZ45018.1"/>
    </source>
</evidence>
<dbReference type="PANTHER" id="PTHR41913">
    <property type="entry name" value="DUF1684 DOMAIN-CONTAINING PROTEIN"/>
    <property type="match status" value="1"/>
</dbReference>
<comment type="caution">
    <text evidence="2">The sequence shown here is derived from an EMBL/GenBank/DDBJ whole genome shotgun (WGS) entry which is preliminary data.</text>
</comment>
<keyword evidence="1" id="KW-1133">Transmembrane helix</keyword>
<name>A0ABX0EZZ9_9BACT</name>
<keyword evidence="3" id="KW-1185">Reference proteome</keyword>
<dbReference type="PANTHER" id="PTHR41913:SF1">
    <property type="entry name" value="DUF1684 DOMAIN-CONTAINING PROTEIN"/>
    <property type="match status" value="1"/>
</dbReference>
<dbReference type="InterPro" id="IPR012467">
    <property type="entry name" value="DUF1684"/>
</dbReference>
<keyword evidence="1" id="KW-0812">Transmembrane</keyword>
<dbReference type="Pfam" id="PF07920">
    <property type="entry name" value="DUF1684"/>
    <property type="match status" value="1"/>
</dbReference>
<organism evidence="2 3">
    <name type="scientific">Aquirufa beregesia</name>
    <dbReference type="NCBI Taxonomy" id="2516556"/>
    <lineage>
        <taxon>Bacteria</taxon>
        <taxon>Pseudomonadati</taxon>
        <taxon>Bacteroidota</taxon>
        <taxon>Cytophagia</taxon>
        <taxon>Cytophagales</taxon>
        <taxon>Flectobacillaceae</taxon>
        <taxon>Aquirufa</taxon>
    </lineage>
</organism>
<sequence>MASTMPVNIELNFIFLPKLKITPNLMKFNKWILILILGAIALVIISLPKNNIPSLSKSHEDSLAVMKHRQEKDISMKEQEDSPIKNKENFKGLSYFPFSSAWQIEFELEKNKKADKIALPMNDGTKEDILYIGDIKAQINGQDVRLKLYQHDNGDFFLPFKDKTASTETYGGGRYLDIPLINLNGKKLKADFNLAYFPFCAYNPEYACPVPPASNQLNFRIPAGEKN</sequence>
<feature type="transmembrane region" description="Helical" evidence="1">
    <location>
        <begin position="28"/>
        <end position="47"/>
    </location>
</feature>
<accession>A0ABX0EZZ9</accession>
<keyword evidence="1" id="KW-0472">Membrane</keyword>
<protein>
    <submittedName>
        <fullName evidence="2">DUF1684 domain-containing protein</fullName>
    </submittedName>
</protein>
<evidence type="ECO:0000256" key="1">
    <source>
        <dbReference type="SAM" id="Phobius"/>
    </source>
</evidence>